<dbReference type="CAZy" id="GH23">
    <property type="family name" value="Glycoside Hydrolase Family 23"/>
</dbReference>
<dbReference type="Proteomes" id="UP000000602">
    <property type="component" value="Chromosome"/>
</dbReference>
<dbReference type="Gene3D" id="3.10.350.10">
    <property type="entry name" value="LysM domain"/>
    <property type="match status" value="1"/>
</dbReference>
<accession>Q6AJ77</accession>
<dbReference type="STRING" id="177439.DP2874"/>
<dbReference type="Pfam" id="PF01476">
    <property type="entry name" value="LysM"/>
    <property type="match status" value="1"/>
</dbReference>
<dbReference type="AlphaFoldDB" id="Q6AJ77"/>
<dbReference type="InterPro" id="IPR008258">
    <property type="entry name" value="Transglycosylase_SLT_dom_1"/>
</dbReference>
<proteinExistence type="predicted"/>
<dbReference type="CDD" id="cd16894">
    <property type="entry name" value="MltD-like"/>
    <property type="match status" value="1"/>
</dbReference>
<dbReference type="InterPro" id="IPR018392">
    <property type="entry name" value="LysM"/>
</dbReference>
<dbReference type="InterPro" id="IPR023346">
    <property type="entry name" value="Lysozyme-like_dom_sf"/>
</dbReference>
<evidence type="ECO:0000256" key="1">
    <source>
        <dbReference type="SAM" id="SignalP"/>
    </source>
</evidence>
<dbReference type="HOGENOM" id="CLU_027327_0_1_7"/>
<reference evidence="4" key="1">
    <citation type="journal article" date="2004" name="Environ. Microbiol.">
        <title>The genome of Desulfotalea psychrophila, a sulfate-reducing bacterium from permanently cold Arctic sediments.</title>
        <authorList>
            <person name="Rabus R."/>
            <person name="Ruepp A."/>
            <person name="Frickey T."/>
            <person name="Rattei T."/>
            <person name="Fartmann B."/>
            <person name="Stark M."/>
            <person name="Bauer M."/>
            <person name="Zibat A."/>
            <person name="Lombardot T."/>
            <person name="Becker I."/>
            <person name="Amann J."/>
            <person name="Gellner K."/>
            <person name="Teeling H."/>
            <person name="Leuschner W.D."/>
            <person name="Gloeckner F.-O."/>
            <person name="Lupas A.N."/>
            <person name="Amann R."/>
            <person name="Klenk H.-P."/>
        </authorList>
    </citation>
    <scope>NUCLEOTIDE SEQUENCE [LARGE SCALE GENOMIC DNA]</scope>
    <source>
        <strain evidence="4">DSM 12343 / LSv54</strain>
    </source>
</reference>
<evidence type="ECO:0000313" key="4">
    <source>
        <dbReference type="Proteomes" id="UP000000602"/>
    </source>
</evidence>
<keyword evidence="4" id="KW-1185">Reference proteome</keyword>
<feature type="domain" description="LysM" evidence="2">
    <location>
        <begin position="410"/>
        <end position="454"/>
    </location>
</feature>
<keyword evidence="1" id="KW-0732">Signal</keyword>
<dbReference type="EMBL" id="CR522870">
    <property type="protein sequence ID" value="CAG37603.1"/>
    <property type="molecule type" value="Genomic_DNA"/>
</dbReference>
<dbReference type="SUPFAM" id="SSF54106">
    <property type="entry name" value="LysM domain"/>
    <property type="match status" value="1"/>
</dbReference>
<dbReference type="OrthoDB" id="9815002at2"/>
<evidence type="ECO:0000259" key="2">
    <source>
        <dbReference type="PROSITE" id="PS51782"/>
    </source>
</evidence>
<dbReference type="RefSeq" id="WP_011190115.1">
    <property type="nucleotide sequence ID" value="NC_006138.1"/>
</dbReference>
<organism evidence="3 4">
    <name type="scientific">Desulfotalea psychrophila (strain LSv54 / DSM 12343)</name>
    <dbReference type="NCBI Taxonomy" id="177439"/>
    <lineage>
        <taxon>Bacteria</taxon>
        <taxon>Pseudomonadati</taxon>
        <taxon>Thermodesulfobacteriota</taxon>
        <taxon>Desulfobulbia</taxon>
        <taxon>Desulfobulbales</taxon>
        <taxon>Desulfocapsaceae</taxon>
        <taxon>Desulfotalea</taxon>
    </lineage>
</organism>
<evidence type="ECO:0000313" key="3">
    <source>
        <dbReference type="EMBL" id="CAG37603.1"/>
    </source>
</evidence>
<dbReference type="PROSITE" id="PS51782">
    <property type="entry name" value="LYSM"/>
    <property type="match status" value="1"/>
</dbReference>
<dbReference type="SMART" id="SM00257">
    <property type="entry name" value="LysM"/>
    <property type="match status" value="1"/>
</dbReference>
<name>Q6AJ77_DESPS</name>
<feature type="chain" id="PRO_5004270368" description="LysM domain-containing protein" evidence="1">
    <location>
        <begin position="46"/>
        <end position="457"/>
    </location>
</feature>
<dbReference type="InterPro" id="IPR036779">
    <property type="entry name" value="LysM_dom_sf"/>
</dbReference>
<gene>
    <name evidence="3" type="ordered locus">DP2874</name>
</gene>
<dbReference type="CDD" id="cd00118">
    <property type="entry name" value="LysM"/>
    <property type="match status" value="1"/>
</dbReference>
<dbReference type="eggNOG" id="COG1388">
    <property type="taxonomic scope" value="Bacteria"/>
</dbReference>
<dbReference type="eggNOG" id="COG0741">
    <property type="taxonomic scope" value="Bacteria"/>
</dbReference>
<dbReference type="Pfam" id="PF01464">
    <property type="entry name" value="SLT"/>
    <property type="match status" value="1"/>
</dbReference>
<protein>
    <recommendedName>
        <fullName evidence="2">LysM domain-containing protein</fullName>
    </recommendedName>
</protein>
<dbReference type="KEGG" id="dps:DP2874"/>
<sequence length="457" mass="52764">MKRLRINQRQQNAQVYTAFIIKEKKFLKVFLCLFTVLLLSSSAHATHQLNFPYYPEIKVNIDFWEKIYGIYSQGEGIVHDREQLNLVYEIIPLIDPTLPAATRINRNTRKRVLKKYKTLLIALSTGTPARTLNEKRVASYFRGKNRKKRLRQAAKNIRIQTGLKKRFEQGVVRSGRYINEIKKVFISRGLPMELAYLPHVESSFNSKAHSKYGARGMWQFTKSTGRDYLRIDRLIDERCDPIRASEAAASYLKESFAVLGTWPLALTSYNYGRAGMLRALKTKGSYPKMFESYSEGHFKFASRNVYPEFIAAYNVARRIEQNSSIKKERALRTRYLQISNFISTASIGRHFKLPERVIAELNPALSNFILSGDKYIPAGYILRLPQTPLISKRLNKIPPSAYRKRQKKDNFHIVQRGETAGSIAIQHEVSLTSLILANKLDEDATIRRKQKLRLPIL</sequence>
<dbReference type="Gene3D" id="1.10.530.10">
    <property type="match status" value="1"/>
</dbReference>
<feature type="signal peptide" evidence="1">
    <location>
        <begin position="1"/>
        <end position="45"/>
    </location>
</feature>
<dbReference type="SUPFAM" id="SSF53955">
    <property type="entry name" value="Lysozyme-like"/>
    <property type="match status" value="1"/>
</dbReference>